<dbReference type="PANTHER" id="PTHR34979">
    <property type="entry name" value="INNER MEMBRANE PROTEIN YGAZ"/>
    <property type="match status" value="1"/>
</dbReference>
<dbReference type="EMBL" id="BX571660">
    <property type="protein sequence ID" value="CAE10396.1"/>
    <property type="molecule type" value="Genomic_DNA"/>
</dbReference>
<name>Q7MRI6_WOLSU</name>
<organism evidence="10">
    <name type="scientific">Wolinella succinogenes (strain ATCC 29543 / DSM 1740 / CCUG 13145 / JCM 31913 / LMG 7466 / NCTC 11488 / FDC 602W)</name>
    <name type="common">Vibrio succinogenes</name>
    <dbReference type="NCBI Taxonomy" id="273121"/>
    <lineage>
        <taxon>Bacteria</taxon>
        <taxon>Pseudomonadati</taxon>
        <taxon>Campylobacterota</taxon>
        <taxon>Epsilonproteobacteria</taxon>
        <taxon>Campylobacterales</taxon>
        <taxon>Helicobacteraceae</taxon>
        <taxon>Wolinella</taxon>
    </lineage>
</organism>
<feature type="transmembrane region" description="Helical" evidence="8">
    <location>
        <begin position="180"/>
        <end position="195"/>
    </location>
</feature>
<feature type="transmembrane region" description="Helical" evidence="8">
    <location>
        <begin position="6"/>
        <end position="27"/>
    </location>
</feature>
<dbReference type="Pfam" id="PF03591">
    <property type="entry name" value="AzlC"/>
    <property type="match status" value="1"/>
</dbReference>
<reference evidence="9 10" key="1">
    <citation type="journal article" date="2003" name="Proc. Natl. Acad. Sci. U.S.A.">
        <title>Complete genome sequence and analysis of Wolinella succinogenes.</title>
        <authorList>
            <person name="Baar C."/>
            <person name="Eppinger M."/>
            <person name="Raddatz G."/>
            <person name="Simon JM."/>
            <person name="Lanz C."/>
            <person name="Klimmek O."/>
            <person name="Nandakumar R."/>
            <person name="Gross R."/>
            <person name="Rosinus A."/>
            <person name="Keller H."/>
            <person name="Jagtap P."/>
            <person name="Linke B."/>
            <person name="Meyer F."/>
            <person name="Lederer H."/>
            <person name="Schuster S.C."/>
        </authorList>
    </citation>
    <scope>NUCLEOTIDE SEQUENCE [LARGE SCALE GENOMIC DNA]</scope>
    <source>
        <strain evidence="10">ATCC 29543 / DSM 1740 / CCUG 13145 / JCM 31913 / LMG 7466 / NCTC 11488 / FDC 602W</strain>
    </source>
</reference>
<evidence type="ECO:0000256" key="7">
    <source>
        <dbReference type="ARBA" id="ARBA00023136"/>
    </source>
</evidence>
<dbReference type="GO" id="GO:1903785">
    <property type="term" value="P:L-valine transmembrane transport"/>
    <property type="evidence" value="ECO:0007669"/>
    <property type="project" value="TreeGrafter"/>
</dbReference>
<keyword evidence="3" id="KW-0813">Transport</keyword>
<keyword evidence="6 8" id="KW-1133">Transmembrane helix</keyword>
<keyword evidence="10" id="KW-1185">Reference proteome</keyword>
<evidence type="ECO:0000256" key="4">
    <source>
        <dbReference type="ARBA" id="ARBA00022475"/>
    </source>
</evidence>
<protein>
    <submittedName>
        <fullName evidence="9">Uncharacterized protein</fullName>
    </submittedName>
</protein>
<evidence type="ECO:0000313" key="9">
    <source>
        <dbReference type="EMBL" id="CAE10396.1"/>
    </source>
</evidence>
<dbReference type="Proteomes" id="UP000000422">
    <property type="component" value="Chromosome"/>
</dbReference>
<dbReference type="InterPro" id="IPR011606">
    <property type="entry name" value="Brnchd-chn_aa_trnsp_permease"/>
</dbReference>
<evidence type="ECO:0000256" key="3">
    <source>
        <dbReference type="ARBA" id="ARBA00022448"/>
    </source>
</evidence>
<comment type="subcellular location">
    <subcellularLocation>
        <location evidence="1">Cell membrane</location>
        <topology evidence="1">Multi-pass membrane protein</topology>
    </subcellularLocation>
</comment>
<feature type="transmembrane region" description="Helical" evidence="8">
    <location>
        <begin position="124"/>
        <end position="145"/>
    </location>
</feature>
<sequence>MLSKLFLKTLPVLMGYIPLGMAFGLLYTQLGTPWYYGLLMSLIVYAGSGQFLLVALLAAHAGYAEIAIATFLLNLRHLFYGLSIMEETKGFGWRRHYIRFALTDETFALLKGVEIAPNEREESFFLMALLHHFYWCLGSVMGIALGESSGFSWEGIEFSLTALFVVLTLELFLKNPSKKPFYLALLVGVGGLFFFPSAHMLILSILTVVGLLYGGYLLERRS</sequence>
<dbReference type="RefSeq" id="WP_011139182.1">
    <property type="nucleotide sequence ID" value="NC_005090.1"/>
</dbReference>
<dbReference type="eggNOG" id="COG1296">
    <property type="taxonomic scope" value="Bacteria"/>
</dbReference>
<dbReference type="STRING" id="273121.WS1320"/>
<proteinExistence type="inferred from homology"/>
<feature type="transmembrane region" description="Helical" evidence="8">
    <location>
        <begin position="151"/>
        <end position="173"/>
    </location>
</feature>
<comment type="similarity">
    <text evidence="2">Belongs to the AzlC family.</text>
</comment>
<evidence type="ECO:0000256" key="2">
    <source>
        <dbReference type="ARBA" id="ARBA00010735"/>
    </source>
</evidence>
<dbReference type="KEGG" id="wsu:WS1320"/>
<dbReference type="HOGENOM" id="CLU_065777_4_0_7"/>
<evidence type="ECO:0000313" key="10">
    <source>
        <dbReference type="Proteomes" id="UP000000422"/>
    </source>
</evidence>
<keyword evidence="7 8" id="KW-0472">Membrane</keyword>
<evidence type="ECO:0000256" key="8">
    <source>
        <dbReference type="SAM" id="Phobius"/>
    </source>
</evidence>
<gene>
    <name evidence="9" type="ordered locus">WS1320</name>
</gene>
<accession>Q7MRI6</accession>
<feature type="transmembrane region" description="Helical" evidence="8">
    <location>
        <begin position="201"/>
        <end position="218"/>
    </location>
</feature>
<evidence type="ECO:0000256" key="6">
    <source>
        <dbReference type="ARBA" id="ARBA00022989"/>
    </source>
</evidence>
<dbReference type="GO" id="GO:0005886">
    <property type="term" value="C:plasma membrane"/>
    <property type="evidence" value="ECO:0007669"/>
    <property type="project" value="UniProtKB-SubCell"/>
</dbReference>
<keyword evidence="4" id="KW-1003">Cell membrane</keyword>
<dbReference type="AlphaFoldDB" id="Q7MRI6"/>
<keyword evidence="5 8" id="KW-0812">Transmembrane</keyword>
<evidence type="ECO:0000256" key="5">
    <source>
        <dbReference type="ARBA" id="ARBA00022692"/>
    </source>
</evidence>
<dbReference type="PANTHER" id="PTHR34979:SF1">
    <property type="entry name" value="INNER MEMBRANE PROTEIN YGAZ"/>
    <property type="match status" value="1"/>
</dbReference>
<evidence type="ECO:0000256" key="1">
    <source>
        <dbReference type="ARBA" id="ARBA00004651"/>
    </source>
</evidence>
<feature type="transmembrane region" description="Helical" evidence="8">
    <location>
        <begin position="34"/>
        <end position="60"/>
    </location>
</feature>